<proteinExistence type="predicted"/>
<reference evidence="2 3" key="1">
    <citation type="journal article" date="2016" name="Mol. Biol. Evol.">
        <title>Comparative Genomics of Early-Diverging Mushroom-Forming Fungi Provides Insights into the Origins of Lignocellulose Decay Capabilities.</title>
        <authorList>
            <person name="Nagy L.G."/>
            <person name="Riley R."/>
            <person name="Tritt A."/>
            <person name="Adam C."/>
            <person name="Daum C."/>
            <person name="Floudas D."/>
            <person name="Sun H."/>
            <person name="Yadav J.S."/>
            <person name="Pangilinan J."/>
            <person name="Larsson K.H."/>
            <person name="Matsuura K."/>
            <person name="Barry K."/>
            <person name="Labutti K."/>
            <person name="Kuo R."/>
            <person name="Ohm R.A."/>
            <person name="Bhattacharya S.S."/>
            <person name="Shirouzu T."/>
            <person name="Yoshinaga Y."/>
            <person name="Martin F.M."/>
            <person name="Grigoriev I.V."/>
            <person name="Hibbett D.S."/>
        </authorList>
    </citation>
    <scope>NUCLEOTIDE SEQUENCE [LARGE SCALE GENOMIC DNA]</scope>
    <source>
        <strain evidence="2 3">HHB12733</strain>
    </source>
</reference>
<dbReference type="PANTHER" id="PTHR15682:SF2">
    <property type="entry name" value="UNHEALTHY RIBOSOME BIOGENESIS PROTEIN 2 HOMOLOG"/>
    <property type="match status" value="1"/>
</dbReference>
<dbReference type="Pfam" id="PF10441">
    <property type="entry name" value="Urb2"/>
    <property type="match status" value="1"/>
</dbReference>
<keyword evidence="3" id="KW-1185">Reference proteome</keyword>
<dbReference type="OrthoDB" id="160374at2759"/>
<dbReference type="InterPro" id="IPR052609">
    <property type="entry name" value="Ribosome_Biogenesis_Reg"/>
</dbReference>
<dbReference type="STRING" id="1353952.A0A165IWX6"/>
<evidence type="ECO:0000259" key="1">
    <source>
        <dbReference type="Pfam" id="PF10441"/>
    </source>
</evidence>
<organism evidence="2 3">
    <name type="scientific">Calocera cornea HHB12733</name>
    <dbReference type="NCBI Taxonomy" id="1353952"/>
    <lineage>
        <taxon>Eukaryota</taxon>
        <taxon>Fungi</taxon>
        <taxon>Dikarya</taxon>
        <taxon>Basidiomycota</taxon>
        <taxon>Agaricomycotina</taxon>
        <taxon>Dacrymycetes</taxon>
        <taxon>Dacrymycetales</taxon>
        <taxon>Dacrymycetaceae</taxon>
        <taxon>Calocera</taxon>
    </lineage>
</organism>
<dbReference type="GO" id="GO:0005730">
    <property type="term" value="C:nucleolus"/>
    <property type="evidence" value="ECO:0007669"/>
    <property type="project" value="TreeGrafter"/>
</dbReference>
<evidence type="ECO:0000313" key="2">
    <source>
        <dbReference type="EMBL" id="KZT61085.1"/>
    </source>
</evidence>
<dbReference type="Proteomes" id="UP000076842">
    <property type="component" value="Unassembled WGS sequence"/>
</dbReference>
<dbReference type="AlphaFoldDB" id="A0A165IWX6"/>
<sequence>MESSASVDFLSQTVALLINMSKDVRSLTPVSIGHMWSIVATALKPAPQHTSKPDLFFAITTLITTLVRSRRALIVNSLPLLAEAIVGLLLTLRTSRPHLGSSQSRIITSTHPSWVAVEAPLGKKHAEELARLMSVITVKTPEQGYQRTTQSKLESLAKPFSRHAPYVLQAYINMITDPFGEVASETRRSLQPGVFALCSMVGDEDRDALMASLPRSTSKALFRALWQEYDKQRYVGKG</sequence>
<protein>
    <recommendedName>
        <fullName evidence="1">Nucleolar 27S pre-rRNA processing Urb2/Npa2 C-terminal domain-containing protein</fullName>
    </recommendedName>
</protein>
<dbReference type="GO" id="GO:0042254">
    <property type="term" value="P:ribosome biogenesis"/>
    <property type="evidence" value="ECO:0007669"/>
    <property type="project" value="TreeGrafter"/>
</dbReference>
<dbReference type="InterPro" id="IPR018849">
    <property type="entry name" value="Urb2/Npa2_C"/>
</dbReference>
<feature type="domain" description="Nucleolar 27S pre-rRNA processing Urb2/Npa2 C-terminal" evidence="1">
    <location>
        <begin position="21"/>
        <end position="237"/>
    </location>
</feature>
<evidence type="ECO:0000313" key="3">
    <source>
        <dbReference type="Proteomes" id="UP000076842"/>
    </source>
</evidence>
<name>A0A165IWX6_9BASI</name>
<accession>A0A165IWX6</accession>
<dbReference type="InParanoid" id="A0A165IWX6"/>
<gene>
    <name evidence="2" type="ORF">CALCODRAFT_59409</name>
</gene>
<dbReference type="PANTHER" id="PTHR15682">
    <property type="entry name" value="UNHEALTHY RIBOSOME BIOGENESIS PROTEIN 2 HOMOLOG"/>
    <property type="match status" value="1"/>
</dbReference>
<dbReference type="EMBL" id="KV423926">
    <property type="protein sequence ID" value="KZT61085.1"/>
    <property type="molecule type" value="Genomic_DNA"/>
</dbReference>